<feature type="region of interest" description="Disordered" evidence="6">
    <location>
        <begin position="29"/>
        <end position="53"/>
    </location>
</feature>
<proteinExistence type="predicted"/>
<evidence type="ECO:0000256" key="3">
    <source>
        <dbReference type="ARBA" id="ARBA00023136"/>
    </source>
</evidence>
<gene>
    <name evidence="8" type="ORF">ACFQ2I_11295</name>
</gene>
<evidence type="ECO:0000256" key="4">
    <source>
        <dbReference type="ARBA" id="ARBA00023139"/>
    </source>
</evidence>
<feature type="signal peptide" evidence="7">
    <location>
        <begin position="1"/>
        <end position="26"/>
    </location>
</feature>
<dbReference type="CDD" id="cd13585">
    <property type="entry name" value="PBP2_TMBP_like"/>
    <property type="match status" value="1"/>
</dbReference>
<dbReference type="PANTHER" id="PTHR43649">
    <property type="entry name" value="ARABINOSE-BINDING PROTEIN-RELATED"/>
    <property type="match status" value="1"/>
</dbReference>
<evidence type="ECO:0000256" key="6">
    <source>
        <dbReference type="SAM" id="MobiDB-lite"/>
    </source>
</evidence>
<comment type="caution">
    <text evidence="8">The sequence shown here is derived from an EMBL/GenBank/DDBJ whole genome shotgun (WGS) entry which is preliminary data.</text>
</comment>
<dbReference type="PANTHER" id="PTHR43649:SF33">
    <property type="entry name" value="POLYGALACTURONAN_RHAMNOGALACTURONAN-BINDING PROTEIN YTCQ"/>
    <property type="match status" value="1"/>
</dbReference>
<dbReference type="Gene3D" id="3.40.190.10">
    <property type="entry name" value="Periplasmic binding protein-like II"/>
    <property type="match status" value="1"/>
</dbReference>
<dbReference type="Pfam" id="PF01547">
    <property type="entry name" value="SBP_bac_1"/>
    <property type="match status" value="1"/>
</dbReference>
<name>A0ABW3HR94_9BACL</name>
<organism evidence="8 9">
    <name type="scientific">Paenibacillus chungangensis</name>
    <dbReference type="NCBI Taxonomy" id="696535"/>
    <lineage>
        <taxon>Bacteria</taxon>
        <taxon>Bacillati</taxon>
        <taxon>Bacillota</taxon>
        <taxon>Bacilli</taxon>
        <taxon>Bacillales</taxon>
        <taxon>Paenibacillaceae</taxon>
        <taxon>Paenibacillus</taxon>
    </lineage>
</organism>
<dbReference type="Proteomes" id="UP001596989">
    <property type="component" value="Unassembled WGS sequence"/>
</dbReference>
<evidence type="ECO:0000313" key="8">
    <source>
        <dbReference type="EMBL" id="MFD0959979.1"/>
    </source>
</evidence>
<keyword evidence="2 7" id="KW-0732">Signal</keyword>
<reference evidence="9" key="1">
    <citation type="journal article" date="2019" name="Int. J. Syst. Evol. Microbiol.">
        <title>The Global Catalogue of Microorganisms (GCM) 10K type strain sequencing project: providing services to taxonomists for standard genome sequencing and annotation.</title>
        <authorList>
            <consortium name="The Broad Institute Genomics Platform"/>
            <consortium name="The Broad Institute Genome Sequencing Center for Infectious Disease"/>
            <person name="Wu L."/>
            <person name="Ma J."/>
        </authorList>
    </citation>
    <scope>NUCLEOTIDE SEQUENCE [LARGE SCALE GENOMIC DNA]</scope>
    <source>
        <strain evidence="9">CCUG 59129</strain>
    </source>
</reference>
<dbReference type="PROSITE" id="PS51257">
    <property type="entry name" value="PROKAR_LIPOPROTEIN"/>
    <property type="match status" value="1"/>
</dbReference>
<evidence type="ECO:0000313" key="9">
    <source>
        <dbReference type="Proteomes" id="UP001596989"/>
    </source>
</evidence>
<dbReference type="SUPFAM" id="SSF53850">
    <property type="entry name" value="Periplasmic binding protein-like II"/>
    <property type="match status" value="1"/>
</dbReference>
<keyword evidence="4" id="KW-0564">Palmitate</keyword>
<feature type="chain" id="PRO_5047226501" evidence="7">
    <location>
        <begin position="27"/>
        <end position="500"/>
    </location>
</feature>
<dbReference type="RefSeq" id="WP_377564296.1">
    <property type="nucleotide sequence ID" value="NZ_JBHTJZ010000012.1"/>
</dbReference>
<keyword evidence="1" id="KW-1003">Cell membrane</keyword>
<keyword evidence="9" id="KW-1185">Reference proteome</keyword>
<evidence type="ECO:0000256" key="7">
    <source>
        <dbReference type="SAM" id="SignalP"/>
    </source>
</evidence>
<sequence>MQKRNMVKSVVLIVLMLIVVVGCSSANTNDSQPDAPAASNTGKETVQPDEKPQEVALSMWSRWPGPMEDMMKETITEFEQANPHIKVELTSAAPDQYVAQLQTAIAGENLPDIFAAHPTVPVYQLHELDQLLPLSDVIGDRMHEFEQGTLVEGSTQMNGEVYALPIMSSKKDGFVMYYNMNVLEKAGLTEADVPKTWEELIKVSEQVMAATNQESYGLLYGLKSSWLVGLVAQTMGSEISPEVLPFTHMNPTNGRYELNRPGIVETLAFFKDMVDAKLVHPNSLVITAQEASSLFVSGQAAFLFDGAWRAAEFVGMDFVDFGVEFLPTKSGGQQYIEFTGNLAAGLHASKNTKHPEEVGVFLRYFMDKYYPKIVNAGVQFSPIPTINEAATMPHELLKKTLQIQNEQFVPSPDAIMVNQNAVAVYSEASGKKPKETIGTIMEGYLSGQISDLAGTLQKLSDETQKAHEDAIAKVKQEGLEIDASDWVFPNWTPLVPYEAQ</sequence>
<evidence type="ECO:0000256" key="2">
    <source>
        <dbReference type="ARBA" id="ARBA00022729"/>
    </source>
</evidence>
<keyword evidence="3" id="KW-0472">Membrane</keyword>
<dbReference type="InterPro" id="IPR006059">
    <property type="entry name" value="SBP"/>
</dbReference>
<evidence type="ECO:0000256" key="5">
    <source>
        <dbReference type="ARBA" id="ARBA00023288"/>
    </source>
</evidence>
<feature type="compositionally biased region" description="Polar residues" evidence="6">
    <location>
        <begin position="29"/>
        <end position="44"/>
    </location>
</feature>
<protein>
    <submittedName>
        <fullName evidence="8">ABC transporter substrate-binding protein</fullName>
    </submittedName>
</protein>
<accession>A0ABW3HR94</accession>
<dbReference type="EMBL" id="JBHTJZ010000012">
    <property type="protein sequence ID" value="MFD0959979.1"/>
    <property type="molecule type" value="Genomic_DNA"/>
</dbReference>
<dbReference type="InterPro" id="IPR050490">
    <property type="entry name" value="Bact_solute-bd_prot1"/>
</dbReference>
<evidence type="ECO:0000256" key="1">
    <source>
        <dbReference type="ARBA" id="ARBA00022475"/>
    </source>
</evidence>
<keyword evidence="5" id="KW-0449">Lipoprotein</keyword>